<dbReference type="Pfam" id="PF03960">
    <property type="entry name" value="ArsC"/>
    <property type="match status" value="1"/>
</dbReference>
<organism evidence="3 4">
    <name type="scientific">Paremcibacter congregatus</name>
    <dbReference type="NCBI Taxonomy" id="2043170"/>
    <lineage>
        <taxon>Bacteria</taxon>
        <taxon>Pseudomonadati</taxon>
        <taxon>Pseudomonadota</taxon>
        <taxon>Alphaproteobacteria</taxon>
        <taxon>Emcibacterales</taxon>
        <taxon>Emcibacteraceae</taxon>
        <taxon>Paremcibacter</taxon>
    </lineage>
</organism>
<dbReference type="SUPFAM" id="SSF52833">
    <property type="entry name" value="Thioredoxin-like"/>
    <property type="match status" value="1"/>
</dbReference>
<dbReference type="InParanoid" id="A0A2G4YU46"/>
<gene>
    <name evidence="3" type="ORF">CRD36_04055</name>
</gene>
<sequence>MITVYGIKNCDTIKKALKWLTDQSVAHHFHDFRKDGLERQMLQGWVTELGLDVVLNKRGTTWRKLPDAEKESLTEATAIDLMLEQPAMIKRPVFDFGDHRRVGFAKKDVAEIEALLQSGL</sequence>
<dbReference type="NCBIfam" id="NF008107">
    <property type="entry name" value="PRK10853.1"/>
    <property type="match status" value="1"/>
</dbReference>
<reference evidence="3 4" key="1">
    <citation type="submission" date="2017-10" db="EMBL/GenBank/DDBJ databases">
        <title>Frigbacter circumglobatus gen. nov. sp. nov., isolated from sediment cultured in situ.</title>
        <authorList>
            <person name="Zhao Z."/>
        </authorList>
    </citation>
    <scope>NUCLEOTIDE SEQUENCE [LARGE SCALE GENOMIC DNA]</scope>
    <source>
        <strain evidence="3 4">ZYL</strain>
    </source>
</reference>
<protein>
    <submittedName>
        <fullName evidence="3">ArsC family reductase</fullName>
    </submittedName>
</protein>
<comment type="similarity">
    <text evidence="1 2">Belongs to the ArsC family.</text>
</comment>
<dbReference type="NCBIfam" id="TIGR01617">
    <property type="entry name" value="arsC_related"/>
    <property type="match status" value="1"/>
</dbReference>
<dbReference type="PANTHER" id="PTHR30041:SF8">
    <property type="entry name" value="PROTEIN YFFB"/>
    <property type="match status" value="1"/>
</dbReference>
<dbReference type="PANTHER" id="PTHR30041">
    <property type="entry name" value="ARSENATE REDUCTASE"/>
    <property type="match status" value="1"/>
</dbReference>
<proteinExistence type="inferred from homology"/>
<keyword evidence="4" id="KW-1185">Reference proteome</keyword>
<dbReference type="AlphaFoldDB" id="A0A2G4YU46"/>
<dbReference type="EMBL" id="PDEM01000009">
    <property type="protein sequence ID" value="PHZ85859.1"/>
    <property type="molecule type" value="Genomic_DNA"/>
</dbReference>
<evidence type="ECO:0000256" key="1">
    <source>
        <dbReference type="ARBA" id="ARBA00007198"/>
    </source>
</evidence>
<dbReference type="InterPro" id="IPR006660">
    <property type="entry name" value="Arsenate_reductase-like"/>
</dbReference>
<dbReference type="CDD" id="cd03035">
    <property type="entry name" value="ArsC_Yffb"/>
    <property type="match status" value="1"/>
</dbReference>
<dbReference type="RefSeq" id="WP_099471444.1">
    <property type="nucleotide sequence ID" value="NZ_CP041025.1"/>
</dbReference>
<evidence type="ECO:0000313" key="4">
    <source>
        <dbReference type="Proteomes" id="UP000229730"/>
    </source>
</evidence>
<dbReference type="Proteomes" id="UP000229730">
    <property type="component" value="Unassembled WGS sequence"/>
</dbReference>
<accession>A0A2G4YU46</accession>
<dbReference type="InterPro" id="IPR006504">
    <property type="entry name" value="Tscrpt_reg_Spx/MgsR"/>
</dbReference>
<dbReference type="PROSITE" id="PS51353">
    <property type="entry name" value="ARSC"/>
    <property type="match status" value="1"/>
</dbReference>
<dbReference type="Gene3D" id="3.40.30.10">
    <property type="entry name" value="Glutaredoxin"/>
    <property type="match status" value="1"/>
</dbReference>
<dbReference type="FunCoup" id="A0A2G4YU46">
    <property type="interactions" value="109"/>
</dbReference>
<comment type="caution">
    <text evidence="3">The sequence shown here is derived from an EMBL/GenBank/DDBJ whole genome shotgun (WGS) entry which is preliminary data.</text>
</comment>
<dbReference type="InterPro" id="IPR036249">
    <property type="entry name" value="Thioredoxin-like_sf"/>
</dbReference>
<evidence type="ECO:0000313" key="3">
    <source>
        <dbReference type="EMBL" id="PHZ85859.1"/>
    </source>
</evidence>
<evidence type="ECO:0000256" key="2">
    <source>
        <dbReference type="PROSITE-ProRule" id="PRU01282"/>
    </source>
</evidence>
<dbReference type="OrthoDB" id="5432555at2"/>
<name>A0A2G4YU46_9PROT</name>